<reference evidence="3 4" key="1">
    <citation type="submission" date="2021-02" db="EMBL/GenBank/DDBJ databases">
        <title>Plant Genome Project.</title>
        <authorList>
            <person name="Zhang R.-G."/>
        </authorList>
    </citation>
    <scope>NUCLEOTIDE SEQUENCE [LARGE SCALE GENOMIC DNA]</scope>
    <source>
        <tissue evidence="3">Leaves</tissue>
    </source>
</reference>
<feature type="compositionally biased region" description="Low complexity" evidence="1">
    <location>
        <begin position="96"/>
        <end position="106"/>
    </location>
</feature>
<gene>
    <name evidence="3" type="ORF">JRO89_XS06G0109600</name>
</gene>
<evidence type="ECO:0000313" key="3">
    <source>
        <dbReference type="EMBL" id="KAH7569122.1"/>
    </source>
</evidence>
<feature type="signal peptide" evidence="2">
    <location>
        <begin position="1"/>
        <end position="23"/>
    </location>
</feature>
<feature type="chain" id="PRO_5046930247" evidence="2">
    <location>
        <begin position="24"/>
        <end position="166"/>
    </location>
</feature>
<keyword evidence="4" id="KW-1185">Reference proteome</keyword>
<name>A0ABQ8HXN3_9ROSI</name>
<organism evidence="3 4">
    <name type="scientific">Xanthoceras sorbifolium</name>
    <dbReference type="NCBI Taxonomy" id="99658"/>
    <lineage>
        <taxon>Eukaryota</taxon>
        <taxon>Viridiplantae</taxon>
        <taxon>Streptophyta</taxon>
        <taxon>Embryophyta</taxon>
        <taxon>Tracheophyta</taxon>
        <taxon>Spermatophyta</taxon>
        <taxon>Magnoliopsida</taxon>
        <taxon>eudicotyledons</taxon>
        <taxon>Gunneridae</taxon>
        <taxon>Pentapetalae</taxon>
        <taxon>rosids</taxon>
        <taxon>malvids</taxon>
        <taxon>Sapindales</taxon>
        <taxon>Sapindaceae</taxon>
        <taxon>Xanthoceroideae</taxon>
        <taxon>Xanthoceras</taxon>
    </lineage>
</organism>
<sequence>MRPSSVVLVSLLALSLLFTGAQGIRFKIGLLSFGQDQPAEIHELEKMSTMMKTSNHEDGSSVGGQSITGIMNRKLITTTNSKINEKIEETNANPRSLSSSSPSSKSKSSDHGERNLGTNSPPPPPPTTSGHSSDYDEISQEHYHVDITDITEMDYSPARRKPPIHN</sequence>
<evidence type="ECO:0000256" key="2">
    <source>
        <dbReference type="SAM" id="SignalP"/>
    </source>
</evidence>
<dbReference type="EMBL" id="JAFEMO010000006">
    <property type="protein sequence ID" value="KAH7569122.1"/>
    <property type="molecule type" value="Genomic_DNA"/>
</dbReference>
<dbReference type="Proteomes" id="UP000827721">
    <property type="component" value="Unassembled WGS sequence"/>
</dbReference>
<dbReference type="PANTHER" id="PTHR33743:SF19">
    <property type="entry name" value="PROTEIN GOLVEN 6"/>
    <property type="match status" value="1"/>
</dbReference>
<comment type="caution">
    <text evidence="3">The sequence shown here is derived from an EMBL/GenBank/DDBJ whole genome shotgun (WGS) entry which is preliminary data.</text>
</comment>
<proteinExistence type="predicted"/>
<accession>A0ABQ8HXN3</accession>
<evidence type="ECO:0000313" key="4">
    <source>
        <dbReference type="Proteomes" id="UP000827721"/>
    </source>
</evidence>
<dbReference type="PANTHER" id="PTHR33743">
    <property type="entry name" value="PROTEIN GOLVEN 6-RELATED"/>
    <property type="match status" value="1"/>
</dbReference>
<feature type="region of interest" description="Disordered" evidence="1">
    <location>
        <begin position="52"/>
        <end position="166"/>
    </location>
</feature>
<dbReference type="Pfam" id="PF21529">
    <property type="entry name" value="GLV1-2"/>
    <property type="match status" value="1"/>
</dbReference>
<dbReference type="InterPro" id="IPR049306">
    <property type="entry name" value="GLV1-2"/>
</dbReference>
<feature type="compositionally biased region" description="Polar residues" evidence="1">
    <location>
        <begin position="63"/>
        <end position="82"/>
    </location>
</feature>
<protein>
    <submittedName>
        <fullName evidence="3">Uncharacterized protein</fullName>
    </submittedName>
</protein>
<keyword evidence="2" id="KW-0732">Signal</keyword>
<evidence type="ECO:0000256" key="1">
    <source>
        <dbReference type="SAM" id="MobiDB-lite"/>
    </source>
</evidence>